<name>A0A8H5EAE6_9HYPO</name>
<evidence type="ECO:0000259" key="2">
    <source>
        <dbReference type="Pfam" id="PF00561"/>
    </source>
</evidence>
<feature type="signal peptide" evidence="1">
    <location>
        <begin position="1"/>
        <end position="20"/>
    </location>
</feature>
<keyword evidence="4" id="KW-1185">Reference proteome</keyword>
<reference evidence="3 4" key="1">
    <citation type="journal article" date="2020" name="BMC Genomics">
        <title>Correction to: Identification and distribution of gene clusters required for synthesis of sphingolipid metabolism inhibitors in diverse species of the filamentous fungus Fusarium.</title>
        <authorList>
            <person name="Kim H.S."/>
            <person name="Lohmar J.M."/>
            <person name="Busman M."/>
            <person name="Brown D.W."/>
            <person name="Naumann T.A."/>
            <person name="Divon H.H."/>
            <person name="Lysoe E."/>
            <person name="Uhlig S."/>
            <person name="Proctor R.H."/>
        </authorList>
    </citation>
    <scope>NUCLEOTIDE SEQUENCE [LARGE SCALE GENOMIC DNA]</scope>
    <source>
        <strain evidence="3 4">NRRL 25214</strain>
    </source>
</reference>
<dbReference type="InterPro" id="IPR050471">
    <property type="entry name" value="AB_hydrolase"/>
</dbReference>
<dbReference type="PANTHER" id="PTHR43433:SF5">
    <property type="entry name" value="AB HYDROLASE-1 DOMAIN-CONTAINING PROTEIN"/>
    <property type="match status" value="1"/>
</dbReference>
<dbReference type="InterPro" id="IPR029058">
    <property type="entry name" value="AB_hydrolase_fold"/>
</dbReference>
<dbReference type="AlphaFoldDB" id="A0A8H5EAE6"/>
<dbReference type="Proteomes" id="UP000573603">
    <property type="component" value="Unassembled WGS sequence"/>
</dbReference>
<evidence type="ECO:0000313" key="4">
    <source>
        <dbReference type="Proteomes" id="UP000573603"/>
    </source>
</evidence>
<feature type="domain" description="AB hydrolase-1" evidence="2">
    <location>
        <begin position="83"/>
        <end position="182"/>
    </location>
</feature>
<protein>
    <recommendedName>
        <fullName evidence="2">AB hydrolase-1 domain-containing protein</fullName>
    </recommendedName>
</protein>
<sequence length="320" mass="35729">MQSWSHLGASALMLASMVSGLSMKLDPKAGKSCEYSAPWETLPELPPMPKANFEGTVPIDGIDLWYATYGRPLKDTKAKGLIPVVFLHGGFANSDYWANQIHHFKDHPYTLITIDSRAQGRSSDDTSRPITYDLMTEDVIGLMDHLGIDKFSTVGWSDGGIISFDLAMNFTSRLDSTFAFGGSYSPSNINTTIGENPVFSEYLERAEKEWKKNTPSKGSYQDFSDRMNTMWATLPAWDAKSFATIPTRYSDPNAPIVWIVDGDSEEAVNRTTPGELHSWIWGSNLVILPGVSHFAFMQDPKTFNAMLERFLEMPRFPGEL</sequence>
<dbReference type="Gene3D" id="3.40.50.1820">
    <property type="entry name" value="alpha/beta hydrolase"/>
    <property type="match status" value="1"/>
</dbReference>
<accession>A0A8H5EAE6</accession>
<feature type="chain" id="PRO_5034492216" description="AB hydrolase-1 domain-containing protein" evidence="1">
    <location>
        <begin position="21"/>
        <end position="320"/>
    </location>
</feature>
<dbReference type="PANTHER" id="PTHR43433">
    <property type="entry name" value="HYDROLASE, ALPHA/BETA FOLD FAMILY PROTEIN"/>
    <property type="match status" value="1"/>
</dbReference>
<dbReference type="SUPFAM" id="SSF53474">
    <property type="entry name" value="alpha/beta-Hydrolases"/>
    <property type="match status" value="1"/>
</dbReference>
<keyword evidence="1" id="KW-0732">Signal</keyword>
<organism evidence="3 4">
    <name type="scientific">Fusarium anthophilum</name>
    <dbReference type="NCBI Taxonomy" id="48485"/>
    <lineage>
        <taxon>Eukaryota</taxon>
        <taxon>Fungi</taxon>
        <taxon>Dikarya</taxon>
        <taxon>Ascomycota</taxon>
        <taxon>Pezizomycotina</taxon>
        <taxon>Sordariomycetes</taxon>
        <taxon>Hypocreomycetidae</taxon>
        <taxon>Hypocreales</taxon>
        <taxon>Nectriaceae</taxon>
        <taxon>Fusarium</taxon>
        <taxon>Fusarium fujikuroi species complex</taxon>
    </lineage>
</organism>
<proteinExistence type="predicted"/>
<dbReference type="EMBL" id="JABEVY010000052">
    <property type="protein sequence ID" value="KAF5252697.1"/>
    <property type="molecule type" value="Genomic_DNA"/>
</dbReference>
<gene>
    <name evidence="3" type="ORF">FANTH_2324</name>
</gene>
<evidence type="ECO:0000256" key="1">
    <source>
        <dbReference type="SAM" id="SignalP"/>
    </source>
</evidence>
<comment type="caution">
    <text evidence="3">The sequence shown here is derived from an EMBL/GenBank/DDBJ whole genome shotgun (WGS) entry which is preliminary data.</text>
</comment>
<evidence type="ECO:0000313" key="3">
    <source>
        <dbReference type="EMBL" id="KAF5252697.1"/>
    </source>
</evidence>
<dbReference type="Pfam" id="PF00561">
    <property type="entry name" value="Abhydrolase_1"/>
    <property type="match status" value="1"/>
</dbReference>
<dbReference type="InterPro" id="IPR000073">
    <property type="entry name" value="AB_hydrolase_1"/>
</dbReference>